<dbReference type="Pfam" id="PF13523">
    <property type="entry name" value="Acetyltransf_8"/>
    <property type="match status" value="1"/>
</dbReference>
<evidence type="ECO:0000256" key="1">
    <source>
        <dbReference type="ARBA" id="ARBA00009893"/>
    </source>
</evidence>
<dbReference type="SUPFAM" id="SSF55729">
    <property type="entry name" value="Acyl-CoA N-acyltransferases (Nat)"/>
    <property type="match status" value="1"/>
</dbReference>
<dbReference type="PANTHER" id="PTHR31438">
    <property type="entry name" value="LYSINE N-ACYLTRANSFERASE C17G9.06C-RELATED"/>
    <property type="match status" value="1"/>
</dbReference>
<dbReference type="GO" id="GO:0016410">
    <property type="term" value="F:N-acyltransferase activity"/>
    <property type="evidence" value="ECO:0007669"/>
    <property type="project" value="TreeGrafter"/>
</dbReference>
<organism evidence="3 4">
    <name type="scientific">Penicillium angulare</name>
    <dbReference type="NCBI Taxonomy" id="116970"/>
    <lineage>
        <taxon>Eukaryota</taxon>
        <taxon>Fungi</taxon>
        <taxon>Dikarya</taxon>
        <taxon>Ascomycota</taxon>
        <taxon>Pezizomycotina</taxon>
        <taxon>Eurotiomycetes</taxon>
        <taxon>Eurotiomycetidae</taxon>
        <taxon>Eurotiales</taxon>
        <taxon>Aspergillaceae</taxon>
        <taxon>Penicillium</taxon>
    </lineage>
</organism>
<dbReference type="EMBL" id="JAPQKH010000007">
    <property type="protein sequence ID" value="KAJ5088093.1"/>
    <property type="molecule type" value="Genomic_DNA"/>
</dbReference>
<feature type="transmembrane region" description="Helical" evidence="2">
    <location>
        <begin position="91"/>
        <end position="113"/>
    </location>
</feature>
<keyword evidence="2" id="KW-0472">Membrane</keyword>
<evidence type="ECO:0008006" key="5">
    <source>
        <dbReference type="Google" id="ProtNLM"/>
    </source>
</evidence>
<evidence type="ECO:0000313" key="3">
    <source>
        <dbReference type="EMBL" id="KAJ5088093.1"/>
    </source>
</evidence>
<gene>
    <name evidence="3" type="ORF">N7456_011709</name>
</gene>
<dbReference type="Gene3D" id="3.40.630.30">
    <property type="match status" value="1"/>
</dbReference>
<keyword evidence="2" id="KW-1133">Transmembrane helix</keyword>
<reference evidence="3" key="1">
    <citation type="submission" date="2022-11" db="EMBL/GenBank/DDBJ databases">
        <authorList>
            <person name="Petersen C."/>
        </authorList>
    </citation>
    <scope>NUCLEOTIDE SEQUENCE</scope>
    <source>
        <strain evidence="3">IBT 30069</strain>
    </source>
</reference>
<accession>A0A9W9K022</accession>
<sequence>MSSNQWSTNTKICLPRPYLTTFYLVPINDALNKNQVFQLSKEESFVDDTTFPVELHNENITFTRPAISVANGQSVVAVPSQQSSRRLPISICAWDIAGIITISHIWLVIYTILIAEPELEVFGLELKGPGSDAIAEDLCLSMVAIKSTKESVTVCRNAFWQGCASPLGSSPIWTPFARQVVPHSHYVTTSTPTIRRTHPLRSPNPSPGSTVYSRYISSLDKTFSLTTVDYKEPTHVEFFHQSKMSSATSHPEPYGDSLEESFEYLRRKSDDPHTIGLLGQFDETLFGYFEVFWIKEDPLGMAVDAGDFDRGLSGSVGYSAFKSRRWLQACWSSLLHYIFLDEHRTNSVISEAEFGREMSAHASLELLEDGIVDLPHQRVILTRYTREAFFSLCPFGGMFIHDTLQIPSHL</sequence>
<dbReference type="PANTHER" id="PTHR31438:SF6">
    <property type="entry name" value="BIOSYNTHESIS ACETYLASE ACEI, PUTATIVE (AFU_ORTHOLOGUE AFUA_3G03400)-RELATED"/>
    <property type="match status" value="1"/>
</dbReference>
<reference evidence="3" key="2">
    <citation type="journal article" date="2023" name="IMA Fungus">
        <title>Comparative genomic study of the Penicillium genus elucidates a diverse pangenome and 15 lateral gene transfer events.</title>
        <authorList>
            <person name="Petersen C."/>
            <person name="Sorensen T."/>
            <person name="Nielsen M.R."/>
            <person name="Sondergaard T.E."/>
            <person name="Sorensen J.L."/>
            <person name="Fitzpatrick D.A."/>
            <person name="Frisvad J.C."/>
            <person name="Nielsen K.L."/>
        </authorList>
    </citation>
    <scope>NUCLEOTIDE SEQUENCE</scope>
    <source>
        <strain evidence="3">IBT 30069</strain>
    </source>
</reference>
<dbReference type="AlphaFoldDB" id="A0A9W9K022"/>
<comment type="caution">
    <text evidence="3">The sequence shown here is derived from an EMBL/GenBank/DDBJ whole genome shotgun (WGS) entry which is preliminary data.</text>
</comment>
<protein>
    <recommendedName>
        <fullName evidence="5">Acyltransferase MbtK/IucB-like conserved domain-containing protein</fullName>
    </recommendedName>
</protein>
<comment type="similarity">
    <text evidence="1">Belongs to the lysine N-acyltransferase MbtK family.</text>
</comment>
<evidence type="ECO:0000256" key="2">
    <source>
        <dbReference type="SAM" id="Phobius"/>
    </source>
</evidence>
<evidence type="ECO:0000313" key="4">
    <source>
        <dbReference type="Proteomes" id="UP001149165"/>
    </source>
</evidence>
<proteinExistence type="inferred from homology"/>
<dbReference type="OrthoDB" id="4250781at2759"/>
<dbReference type="Proteomes" id="UP001149165">
    <property type="component" value="Unassembled WGS sequence"/>
</dbReference>
<name>A0A9W9K022_9EURO</name>
<dbReference type="InterPro" id="IPR016181">
    <property type="entry name" value="Acyl_CoA_acyltransferase"/>
</dbReference>
<keyword evidence="2" id="KW-0812">Transmembrane</keyword>
<keyword evidence="4" id="KW-1185">Reference proteome</keyword>